<evidence type="ECO:0000313" key="3">
    <source>
        <dbReference type="EMBL" id="KAF2898341.1"/>
    </source>
</evidence>
<dbReference type="GO" id="GO:0005615">
    <property type="term" value="C:extracellular space"/>
    <property type="evidence" value="ECO:0007669"/>
    <property type="project" value="TreeGrafter"/>
</dbReference>
<dbReference type="GO" id="GO:0042277">
    <property type="term" value="F:peptide binding"/>
    <property type="evidence" value="ECO:0007669"/>
    <property type="project" value="TreeGrafter"/>
</dbReference>
<keyword evidence="1" id="KW-0031">Aminopeptidase</keyword>
<keyword evidence="1" id="KW-0645">Protease</keyword>
<dbReference type="Proteomes" id="UP000801492">
    <property type="component" value="Unassembled WGS sequence"/>
</dbReference>
<dbReference type="InterPro" id="IPR027268">
    <property type="entry name" value="Peptidase_M4/M1_CTD_sf"/>
</dbReference>
<feature type="non-terminal residue" evidence="3">
    <location>
        <position position="226"/>
    </location>
</feature>
<accession>A0A8K0D7H4</accession>
<evidence type="ECO:0000256" key="1">
    <source>
        <dbReference type="ARBA" id="ARBA00022438"/>
    </source>
</evidence>
<gene>
    <name evidence="3" type="ORF">ILUMI_07835</name>
</gene>
<dbReference type="Gene3D" id="1.10.390.10">
    <property type="entry name" value="Neutral Protease Domain 2"/>
    <property type="match status" value="1"/>
</dbReference>
<proteinExistence type="predicted"/>
<organism evidence="3 4">
    <name type="scientific">Ignelater luminosus</name>
    <name type="common">Cucubano</name>
    <name type="synonym">Pyrophorus luminosus</name>
    <dbReference type="NCBI Taxonomy" id="2038154"/>
    <lineage>
        <taxon>Eukaryota</taxon>
        <taxon>Metazoa</taxon>
        <taxon>Ecdysozoa</taxon>
        <taxon>Arthropoda</taxon>
        <taxon>Hexapoda</taxon>
        <taxon>Insecta</taxon>
        <taxon>Pterygota</taxon>
        <taxon>Neoptera</taxon>
        <taxon>Endopterygota</taxon>
        <taxon>Coleoptera</taxon>
        <taxon>Polyphaga</taxon>
        <taxon>Elateriformia</taxon>
        <taxon>Elateroidea</taxon>
        <taxon>Elateridae</taxon>
        <taxon>Agrypninae</taxon>
        <taxon>Pyrophorini</taxon>
        <taxon>Ignelater</taxon>
    </lineage>
</organism>
<keyword evidence="4" id="KW-1185">Reference proteome</keyword>
<dbReference type="GO" id="GO:0043171">
    <property type="term" value="P:peptide catabolic process"/>
    <property type="evidence" value="ECO:0007669"/>
    <property type="project" value="TreeGrafter"/>
</dbReference>
<dbReference type="InterPro" id="IPR050344">
    <property type="entry name" value="Peptidase_M1_aminopeptidases"/>
</dbReference>
<keyword evidence="1" id="KW-0378">Hydrolase</keyword>
<dbReference type="Pfam" id="PF01433">
    <property type="entry name" value="Peptidase_M1"/>
    <property type="match status" value="1"/>
</dbReference>
<reference evidence="3" key="1">
    <citation type="submission" date="2019-08" db="EMBL/GenBank/DDBJ databases">
        <title>The genome of the North American firefly Photinus pyralis.</title>
        <authorList>
            <consortium name="Photinus pyralis genome working group"/>
            <person name="Fallon T.R."/>
            <person name="Sander Lower S.E."/>
            <person name="Weng J.-K."/>
        </authorList>
    </citation>
    <scope>NUCLEOTIDE SEQUENCE</scope>
    <source>
        <strain evidence="3">TRF0915ILg1</strain>
        <tissue evidence="3">Whole body</tissue>
    </source>
</reference>
<evidence type="ECO:0000313" key="4">
    <source>
        <dbReference type="Proteomes" id="UP000801492"/>
    </source>
</evidence>
<protein>
    <recommendedName>
        <fullName evidence="2">Peptidase M1 membrane alanine aminopeptidase domain-containing protein</fullName>
    </recommendedName>
</protein>
<dbReference type="InterPro" id="IPR014782">
    <property type="entry name" value="Peptidase_M1_dom"/>
</dbReference>
<dbReference type="PANTHER" id="PTHR11533">
    <property type="entry name" value="PROTEASE M1 ZINC METALLOPROTEASE"/>
    <property type="match status" value="1"/>
</dbReference>
<dbReference type="GO" id="GO:0005737">
    <property type="term" value="C:cytoplasm"/>
    <property type="evidence" value="ECO:0007669"/>
    <property type="project" value="TreeGrafter"/>
</dbReference>
<dbReference type="GO" id="GO:0006508">
    <property type="term" value="P:proteolysis"/>
    <property type="evidence" value="ECO:0007669"/>
    <property type="project" value="TreeGrafter"/>
</dbReference>
<sequence>MPPSYVAYEKGSAIVRMMEHFLTRQVFKKGLNIYLSKNKFKAATPSNLYDALQEAVDMKVSNIMETWDSNKGFPIITVTRDYKTRSLTITQKSRFNESARWIVPINFAFSSNTAIDFSKTISDFWLTKRSVEINRNFPTDGWLLVNKQQTGRKELPWDIPLQLGEYIKQERDYIALAAFCNALDSYVLINEEIHYQHQKAKDSVVFQNHTLINAIDSEASEFDLQK</sequence>
<dbReference type="PANTHER" id="PTHR11533:SF276">
    <property type="entry name" value="GLUTAMYL AMINOPEPTIDASE"/>
    <property type="match status" value="1"/>
</dbReference>
<dbReference type="Gene3D" id="2.60.40.1910">
    <property type="match status" value="1"/>
</dbReference>
<evidence type="ECO:0000259" key="2">
    <source>
        <dbReference type="Pfam" id="PF01433"/>
    </source>
</evidence>
<comment type="caution">
    <text evidence="3">The sequence shown here is derived from an EMBL/GenBank/DDBJ whole genome shotgun (WGS) entry which is preliminary data.</text>
</comment>
<dbReference type="EMBL" id="VTPC01003573">
    <property type="protein sequence ID" value="KAF2898341.1"/>
    <property type="molecule type" value="Genomic_DNA"/>
</dbReference>
<dbReference type="SUPFAM" id="SSF55486">
    <property type="entry name" value="Metalloproteases ('zincins'), catalytic domain"/>
    <property type="match status" value="1"/>
</dbReference>
<feature type="domain" description="Peptidase M1 membrane alanine aminopeptidase" evidence="2">
    <location>
        <begin position="6"/>
        <end position="67"/>
    </location>
</feature>
<dbReference type="OrthoDB" id="10031169at2759"/>
<dbReference type="GO" id="GO:0016020">
    <property type="term" value="C:membrane"/>
    <property type="evidence" value="ECO:0007669"/>
    <property type="project" value="TreeGrafter"/>
</dbReference>
<dbReference type="GO" id="GO:0008270">
    <property type="term" value="F:zinc ion binding"/>
    <property type="evidence" value="ECO:0007669"/>
    <property type="project" value="InterPro"/>
</dbReference>
<dbReference type="GO" id="GO:0070006">
    <property type="term" value="F:metalloaminopeptidase activity"/>
    <property type="evidence" value="ECO:0007669"/>
    <property type="project" value="TreeGrafter"/>
</dbReference>
<dbReference type="AlphaFoldDB" id="A0A8K0D7H4"/>
<name>A0A8K0D7H4_IGNLU</name>